<gene>
    <name evidence="4" type="ORF">BHQ10_009011</name>
</gene>
<dbReference type="GeneID" id="63798225"/>
<proteinExistence type="inferred from homology"/>
<evidence type="ECO:0000256" key="1">
    <source>
        <dbReference type="ARBA" id="ARBA00006336"/>
    </source>
</evidence>
<evidence type="ECO:0000313" key="4">
    <source>
        <dbReference type="EMBL" id="RAO72999.1"/>
    </source>
</evidence>
<protein>
    <recommendedName>
        <fullName evidence="3">Isochorismatase-like domain-containing protein</fullName>
    </recommendedName>
</protein>
<dbReference type="Pfam" id="PF00857">
    <property type="entry name" value="Isochorismatase"/>
    <property type="match status" value="1"/>
</dbReference>
<comment type="similarity">
    <text evidence="1">Belongs to the isochorismatase family.</text>
</comment>
<dbReference type="InterPro" id="IPR050272">
    <property type="entry name" value="Isochorismatase-like_hydrls"/>
</dbReference>
<dbReference type="Proteomes" id="UP000249363">
    <property type="component" value="Unassembled WGS sequence"/>
</dbReference>
<dbReference type="EMBL" id="MIKG01000022">
    <property type="protein sequence ID" value="RAO72999.1"/>
    <property type="molecule type" value="Genomic_DNA"/>
</dbReference>
<name>A0A364LB43_TALAM</name>
<dbReference type="AlphaFoldDB" id="A0A364LB43"/>
<evidence type="ECO:0000259" key="3">
    <source>
        <dbReference type="Pfam" id="PF00857"/>
    </source>
</evidence>
<reference evidence="4 5" key="1">
    <citation type="journal article" date="2017" name="Biotechnol. Biofuels">
        <title>Differential beta-glucosidase expression as a function of carbon source availability in Talaromyces amestolkiae: a genomic and proteomic approach.</title>
        <authorList>
            <person name="de Eugenio L.I."/>
            <person name="Mendez-Liter J.A."/>
            <person name="Nieto-Dominguez M."/>
            <person name="Alonso L."/>
            <person name="Gil-Munoz J."/>
            <person name="Barriuso J."/>
            <person name="Prieto A."/>
            <person name="Martinez M.J."/>
        </authorList>
    </citation>
    <scope>NUCLEOTIDE SEQUENCE [LARGE SCALE GENOMIC DNA]</scope>
    <source>
        <strain evidence="4 5">CIB</strain>
    </source>
</reference>
<dbReference type="GO" id="GO:0016787">
    <property type="term" value="F:hydrolase activity"/>
    <property type="evidence" value="ECO:0007669"/>
    <property type="project" value="UniProtKB-KW"/>
</dbReference>
<feature type="domain" description="Isochorismatase-like" evidence="3">
    <location>
        <begin position="10"/>
        <end position="145"/>
    </location>
</feature>
<keyword evidence="2" id="KW-0378">Hydrolase</keyword>
<dbReference type="InterPro" id="IPR000868">
    <property type="entry name" value="Isochorismatase-like_dom"/>
</dbReference>
<comment type="caution">
    <text evidence="4">The sequence shown here is derived from an EMBL/GenBank/DDBJ whole genome shotgun (WGS) entry which is preliminary data.</text>
</comment>
<organism evidence="4 5">
    <name type="scientific">Talaromyces amestolkiae</name>
    <dbReference type="NCBI Taxonomy" id="1196081"/>
    <lineage>
        <taxon>Eukaryota</taxon>
        <taxon>Fungi</taxon>
        <taxon>Dikarya</taxon>
        <taxon>Ascomycota</taxon>
        <taxon>Pezizomycotina</taxon>
        <taxon>Eurotiomycetes</taxon>
        <taxon>Eurotiomycetidae</taxon>
        <taxon>Eurotiales</taxon>
        <taxon>Trichocomaceae</taxon>
        <taxon>Talaromyces</taxon>
        <taxon>Talaromyces sect. Talaromyces</taxon>
    </lineage>
</organism>
<evidence type="ECO:0000256" key="2">
    <source>
        <dbReference type="ARBA" id="ARBA00022801"/>
    </source>
</evidence>
<dbReference type="PANTHER" id="PTHR43540:SF1">
    <property type="entry name" value="ISOCHORISMATASE HYDROLASE"/>
    <property type="match status" value="1"/>
</dbReference>
<evidence type="ECO:0000313" key="5">
    <source>
        <dbReference type="Proteomes" id="UP000249363"/>
    </source>
</evidence>
<dbReference type="OrthoDB" id="245563at2759"/>
<dbReference type="Gene3D" id="3.40.50.850">
    <property type="entry name" value="Isochorismatase-like"/>
    <property type="match status" value="1"/>
</dbReference>
<accession>A0A364LB43</accession>
<dbReference type="InterPro" id="IPR036380">
    <property type="entry name" value="Isochorismatase-like_sf"/>
</dbReference>
<dbReference type="RefSeq" id="XP_040737513.1">
    <property type="nucleotide sequence ID" value="XM_040881881.1"/>
</dbReference>
<sequence>MLPLTFTEPSALVLIDNQAAFKHPTHWGPSRSNPAFEQNLSTLLEAFRTARQRSSSPIYIIHIFHSSVSPDSELHSSNADGIKPLDFAVPAADGSEPVFWKSVNSSFIGTGLEAFLREHGVRQVFFAGLTTDHCVSTTTRMAANLHVVDKISYQGQETDKVTANADGSLPEGVRIEHGRVVLVADATATFAKGGFDAETIHAVSVASLSEEFADVFSTRDVVEALRSVS</sequence>
<dbReference type="SUPFAM" id="SSF52499">
    <property type="entry name" value="Isochorismatase-like hydrolases"/>
    <property type="match status" value="1"/>
</dbReference>
<dbReference type="PANTHER" id="PTHR43540">
    <property type="entry name" value="PEROXYUREIDOACRYLATE/UREIDOACRYLATE AMIDOHYDROLASE-RELATED"/>
    <property type="match status" value="1"/>
</dbReference>
<keyword evidence="5" id="KW-1185">Reference proteome</keyword>